<evidence type="ECO:0000256" key="1">
    <source>
        <dbReference type="SAM" id="Phobius"/>
    </source>
</evidence>
<gene>
    <name evidence="2" type="ORF">EOJ36_02210</name>
</gene>
<proteinExistence type="predicted"/>
<dbReference type="AlphaFoldDB" id="A0A437PX68"/>
<comment type="caution">
    <text evidence="2">The sequence shown here is derived from an EMBL/GenBank/DDBJ whole genome shotgun (WGS) entry which is preliminary data.</text>
</comment>
<dbReference type="EMBL" id="SACY01000001">
    <property type="protein sequence ID" value="RVU26830.1"/>
    <property type="molecule type" value="Genomic_DNA"/>
</dbReference>
<feature type="transmembrane region" description="Helical" evidence="1">
    <location>
        <begin position="209"/>
        <end position="227"/>
    </location>
</feature>
<accession>A0A437PX68</accession>
<keyword evidence="1" id="KW-0812">Transmembrane</keyword>
<evidence type="ECO:0000313" key="2">
    <source>
        <dbReference type="EMBL" id="RVU26830.1"/>
    </source>
</evidence>
<dbReference type="Proteomes" id="UP000282832">
    <property type="component" value="Unassembled WGS sequence"/>
</dbReference>
<dbReference type="RefSeq" id="WP_127802381.1">
    <property type="nucleotide sequence ID" value="NZ_SACY01000001.1"/>
</dbReference>
<dbReference type="OrthoDB" id="957454at2"/>
<keyword evidence="1" id="KW-1133">Transmembrane helix</keyword>
<keyword evidence="3" id="KW-1185">Reference proteome</keyword>
<protein>
    <submittedName>
        <fullName evidence="2">Uncharacterized protein</fullName>
    </submittedName>
</protein>
<evidence type="ECO:0000313" key="3">
    <source>
        <dbReference type="Proteomes" id="UP000282832"/>
    </source>
</evidence>
<reference evidence="2 3" key="1">
    <citation type="submission" date="2019-01" db="EMBL/GenBank/DDBJ databases">
        <authorList>
            <person name="Chen W.-M."/>
        </authorList>
    </citation>
    <scope>NUCLEOTIDE SEQUENCE [LARGE SCALE GENOMIC DNA]</scope>
    <source>
        <strain evidence="2 3">FSY-15</strain>
    </source>
</reference>
<organism evidence="2 3">
    <name type="scientific">Sandaracinomonas limnophila</name>
    <dbReference type="NCBI Taxonomy" id="1862386"/>
    <lineage>
        <taxon>Bacteria</taxon>
        <taxon>Pseudomonadati</taxon>
        <taxon>Bacteroidota</taxon>
        <taxon>Cytophagia</taxon>
        <taxon>Cytophagales</taxon>
        <taxon>Flectobacillaceae</taxon>
        <taxon>Sandaracinomonas</taxon>
    </lineage>
</organism>
<sequence>MIVTIGEDVLKLVNQRIQVLTREKEGEVNKLIPIFQSIAVGGILKLISNRIRYNALINFLKHKVKADISIETAESIGKQEGTIVAYGESVMGILFPDKKSALALQISQKLNCKSSVVMKGLAFFLGVLVIEFKKEEDTLSDFTAFCQNVIQSKSQFSDHISPEIQKVIIDILLLNDVLKVDLDSLNTSNEDVEKYSETNFSAILSAKNIGIALVILIFVGISLFFLVRKSNEEEVSFESEEIIPLDSLNKLNDSLTQAVVDSAKLDSDSTQILAWPGGKDFVLPKQSAIVTLHSFLMDSTQTEKLLLPTYEFSFDNSNDQISTTKDYFFKRFVEGLQTNKNSKLEIFTFSDQGTKAALKRGFILKNRLVGEGLSPIRIEVKSGTLEVKPDNSIALNAQVVFRVSK</sequence>
<keyword evidence="1" id="KW-0472">Membrane</keyword>
<name>A0A437PX68_9BACT</name>